<dbReference type="GeneID" id="108609805"/>
<reference evidence="10" key="2">
    <citation type="journal article" date="2016" name="G3 (Bethesda)">
        <title>Genome Evolution in Three Species of Cactophilic Drosophila.</title>
        <authorList>
            <person name="Sanchez-Flores A."/>
            <person name="Penazola F."/>
            <person name="Carpinteyro-Ponce J."/>
            <person name="Nazario-Yepiz N."/>
            <person name="Abreu-Goodger C."/>
            <person name="Machado C.A."/>
            <person name="Markow T.A."/>
        </authorList>
    </citation>
    <scope>NUCLEOTIDE SEQUENCE [LARGE SCALE GENOMIC DNA]</scope>
</reference>
<evidence type="ECO:0000256" key="5">
    <source>
        <dbReference type="ARBA" id="ARBA00023136"/>
    </source>
</evidence>
<evidence type="ECO:0000256" key="9">
    <source>
        <dbReference type="SAM" id="MobiDB-lite"/>
    </source>
</evidence>
<dbReference type="Pfam" id="PF08395">
    <property type="entry name" value="7tm_7"/>
    <property type="match status" value="1"/>
</dbReference>
<evidence type="ECO:0000313" key="11">
    <source>
        <dbReference type="RefSeq" id="XP_017857047.1"/>
    </source>
</evidence>
<protein>
    <recommendedName>
        <fullName evidence="8">Gustatory receptor</fullName>
    </recommendedName>
</protein>
<comment type="function">
    <text evidence="8">Gustatory receptor which mediates acceptance or avoidance behavior, depending on its substrates.</text>
</comment>
<feature type="compositionally biased region" description="Basic and acidic residues" evidence="9">
    <location>
        <begin position="273"/>
        <end position="284"/>
    </location>
</feature>
<dbReference type="InterPro" id="IPR013604">
    <property type="entry name" value="7TM_chemorcpt"/>
</dbReference>
<gene>
    <name evidence="11" type="primary">LOC108609805</name>
</gene>
<feature type="region of interest" description="Disordered" evidence="9">
    <location>
        <begin position="271"/>
        <end position="291"/>
    </location>
</feature>
<organism evidence="10 11">
    <name type="scientific">Drosophila arizonae</name>
    <name type="common">Fruit fly</name>
    <dbReference type="NCBI Taxonomy" id="7263"/>
    <lineage>
        <taxon>Eukaryota</taxon>
        <taxon>Metazoa</taxon>
        <taxon>Ecdysozoa</taxon>
        <taxon>Arthropoda</taxon>
        <taxon>Hexapoda</taxon>
        <taxon>Insecta</taxon>
        <taxon>Pterygota</taxon>
        <taxon>Neoptera</taxon>
        <taxon>Endopterygota</taxon>
        <taxon>Diptera</taxon>
        <taxon>Brachycera</taxon>
        <taxon>Muscomorpha</taxon>
        <taxon>Ephydroidea</taxon>
        <taxon>Drosophilidae</taxon>
        <taxon>Drosophila</taxon>
    </lineage>
</organism>
<feature type="transmembrane region" description="Helical" evidence="8">
    <location>
        <begin position="81"/>
        <end position="101"/>
    </location>
</feature>
<evidence type="ECO:0000256" key="3">
    <source>
        <dbReference type="ARBA" id="ARBA00022692"/>
    </source>
</evidence>
<reference evidence="10" key="1">
    <citation type="journal article" date="1997" name="Nucleic Acids Res.">
        <title>tRNAscan-SE: a program for improved detection of transfer RNA genes in genomic sequence.</title>
        <authorList>
            <person name="Lowe T.M."/>
            <person name="Eddy S.R."/>
        </authorList>
    </citation>
    <scope>NUCLEOTIDE SEQUENCE [LARGE SCALE GENOMIC DNA]</scope>
</reference>
<name>A0ABM1NQ11_DROAR</name>
<reference evidence="11" key="3">
    <citation type="submission" date="2025-08" db="UniProtKB">
        <authorList>
            <consortium name="RefSeq"/>
        </authorList>
    </citation>
    <scope>IDENTIFICATION</scope>
    <source>
        <tissue evidence="11">Whole organism</tissue>
    </source>
</reference>
<keyword evidence="10" id="KW-1185">Reference proteome</keyword>
<keyword evidence="3 8" id="KW-0812">Transmembrane</keyword>
<accession>A0ABM1NQ11</accession>
<evidence type="ECO:0000256" key="8">
    <source>
        <dbReference type="RuleBase" id="RU363108"/>
    </source>
</evidence>
<evidence type="ECO:0000256" key="2">
    <source>
        <dbReference type="ARBA" id="ARBA00022475"/>
    </source>
</evidence>
<keyword evidence="6 8" id="KW-0675">Receptor</keyword>
<evidence type="ECO:0000256" key="7">
    <source>
        <dbReference type="ARBA" id="ARBA00023224"/>
    </source>
</evidence>
<evidence type="ECO:0000256" key="6">
    <source>
        <dbReference type="ARBA" id="ARBA00023170"/>
    </source>
</evidence>
<feature type="transmembrane region" description="Helical" evidence="8">
    <location>
        <begin position="121"/>
        <end position="140"/>
    </location>
</feature>
<evidence type="ECO:0000256" key="1">
    <source>
        <dbReference type="ARBA" id="ARBA00004651"/>
    </source>
</evidence>
<keyword evidence="5 8" id="KW-0472">Membrane</keyword>
<dbReference type="Proteomes" id="UP000694904">
    <property type="component" value="Chromosome 3"/>
</dbReference>
<feature type="transmembrane region" description="Helical" evidence="8">
    <location>
        <begin position="181"/>
        <end position="200"/>
    </location>
</feature>
<comment type="similarity">
    <text evidence="8">Belongs to the insect chemoreceptor superfamily. Gustatory receptor (GR) family.</text>
</comment>
<dbReference type="PANTHER" id="PTHR21143:SF132">
    <property type="entry name" value="GUSTATORY AND PHEROMONE RECEPTOR 33A"/>
    <property type="match status" value="1"/>
</dbReference>
<evidence type="ECO:0000256" key="4">
    <source>
        <dbReference type="ARBA" id="ARBA00022989"/>
    </source>
</evidence>
<feature type="transmembrane region" description="Helical" evidence="8">
    <location>
        <begin position="374"/>
        <end position="391"/>
    </location>
</feature>
<dbReference type="PANTHER" id="PTHR21143">
    <property type="entry name" value="INVERTEBRATE GUSTATORY RECEPTOR"/>
    <property type="match status" value="1"/>
</dbReference>
<evidence type="ECO:0000313" key="10">
    <source>
        <dbReference type="Proteomes" id="UP000694904"/>
    </source>
</evidence>
<proteinExistence type="inferred from homology"/>
<feature type="transmembrane region" description="Helical" evidence="8">
    <location>
        <begin position="411"/>
        <end position="431"/>
    </location>
</feature>
<sequence length="525" mass="60077">MRIIQSIEPFYYDNKPNKYGVRFECHASCQLSAERATKRGSLQTNSGKEGKMIQVMNWLSMAIGLIPLNRQQSRSNFVLDYAMMVIVPCLYLASYLGINLMESFGLPFLDACNSVCRLSNNLFMHLGAFLYVTITLLSLYRRKQFFVDFETRLAEIDEVIQKCRRVAELDKGRAQAVKHSVAYHFTWLFVFSVFIFALYYDSKELYATFGEYAIIPFMVSSFPYLAGSIIQGEFIYHVSVISNRFEQINKLFEKINQEARHRHAPLTVFDIESEGKKQERKPTPAEKAAATKAIYSTDPKLADGLKAQKALPANQQNELNSSDEEDEDIFDYNEGMMEENTGTTSEANLPDLFKLHDKILALSVMTNGEFGPQCVPYMAACFVVSIFGIFLETKVNFIVSGKSRLLDYVTYLYVIWSFTTMVVAYIVLRLCCNANNHSKQSAMIVHEIMQKKPAFMLSNDLFYNKMKSFTLQFLHWEGYFQFNGIGLFALDYTFIFSTVSAATSYLIVLLQFDMTAILRNEGLMT</sequence>
<keyword evidence="2 8" id="KW-1003">Cell membrane</keyword>
<feature type="transmembrane region" description="Helical" evidence="8">
    <location>
        <begin position="212"/>
        <end position="236"/>
    </location>
</feature>
<comment type="caution">
    <text evidence="8">Lacks conserved residue(s) required for the propagation of feature annotation.</text>
</comment>
<comment type="subcellular location">
    <subcellularLocation>
        <location evidence="1 8">Cell membrane</location>
        <topology evidence="1 8">Multi-pass membrane protein</topology>
    </subcellularLocation>
</comment>
<keyword evidence="4 8" id="KW-1133">Transmembrane helix</keyword>
<dbReference type="RefSeq" id="XP_017857047.1">
    <property type="nucleotide sequence ID" value="XM_018001558.1"/>
</dbReference>
<keyword evidence="7 8" id="KW-0807">Transducer</keyword>